<proteinExistence type="predicted"/>
<gene>
    <name evidence="1" type="ORF">B0F87_1202</name>
</gene>
<evidence type="ECO:0000313" key="2">
    <source>
        <dbReference type="Proteomes" id="UP000240010"/>
    </source>
</evidence>
<name>A0A2S6H3Z9_9GAMM</name>
<dbReference type="AlphaFoldDB" id="A0A2S6H3Z9"/>
<comment type="caution">
    <text evidence="1">The sequence shown here is derived from an EMBL/GenBank/DDBJ whole genome shotgun (WGS) entry which is preliminary data.</text>
</comment>
<organism evidence="1 2">
    <name type="scientific">Methylobacter tundripaludum</name>
    <dbReference type="NCBI Taxonomy" id="173365"/>
    <lineage>
        <taxon>Bacteria</taxon>
        <taxon>Pseudomonadati</taxon>
        <taxon>Pseudomonadota</taxon>
        <taxon>Gammaproteobacteria</taxon>
        <taxon>Methylococcales</taxon>
        <taxon>Methylococcaceae</taxon>
        <taxon>Methylobacter</taxon>
    </lineage>
</organism>
<accession>A0A2S6H3Z9</accession>
<reference evidence="1 2" key="1">
    <citation type="submission" date="2018-02" db="EMBL/GenBank/DDBJ databases">
        <title>Subsurface microbial communities from deep shales in Ohio and West Virginia, USA.</title>
        <authorList>
            <person name="Wrighton K."/>
        </authorList>
    </citation>
    <scope>NUCLEOTIDE SEQUENCE [LARGE SCALE GENOMIC DNA]</scope>
    <source>
        <strain evidence="1 2">OWC-DMM</strain>
    </source>
</reference>
<dbReference type="EMBL" id="PTIZ01000020">
    <property type="protein sequence ID" value="PPK72167.1"/>
    <property type="molecule type" value="Genomic_DNA"/>
</dbReference>
<sequence>MVGILAVVLLVDIIIKPSKKSFSTRRCCEVNCQL</sequence>
<dbReference type="Proteomes" id="UP000240010">
    <property type="component" value="Unassembled WGS sequence"/>
</dbReference>
<evidence type="ECO:0000313" key="1">
    <source>
        <dbReference type="EMBL" id="PPK72167.1"/>
    </source>
</evidence>
<protein>
    <submittedName>
        <fullName evidence="1">Uncharacterized protein</fullName>
    </submittedName>
</protein>